<feature type="compositionally biased region" description="Polar residues" evidence="1">
    <location>
        <begin position="101"/>
        <end position="114"/>
    </location>
</feature>
<feature type="region of interest" description="Disordered" evidence="1">
    <location>
        <begin position="101"/>
        <end position="121"/>
    </location>
</feature>
<keyword evidence="3" id="KW-1185">Reference proteome</keyword>
<dbReference type="EMBL" id="JARKIB010000087">
    <property type="protein sequence ID" value="KAJ7744420.1"/>
    <property type="molecule type" value="Genomic_DNA"/>
</dbReference>
<evidence type="ECO:0000256" key="1">
    <source>
        <dbReference type="SAM" id="MobiDB-lite"/>
    </source>
</evidence>
<feature type="region of interest" description="Disordered" evidence="1">
    <location>
        <begin position="1"/>
        <end position="52"/>
    </location>
</feature>
<reference evidence="2" key="1">
    <citation type="submission" date="2023-03" db="EMBL/GenBank/DDBJ databases">
        <title>Massive genome expansion in bonnet fungi (Mycena s.s.) driven by repeated elements and novel gene families across ecological guilds.</title>
        <authorList>
            <consortium name="Lawrence Berkeley National Laboratory"/>
            <person name="Harder C.B."/>
            <person name="Miyauchi S."/>
            <person name="Viragh M."/>
            <person name="Kuo A."/>
            <person name="Thoen E."/>
            <person name="Andreopoulos B."/>
            <person name="Lu D."/>
            <person name="Skrede I."/>
            <person name="Drula E."/>
            <person name="Henrissat B."/>
            <person name="Morin E."/>
            <person name="Kohler A."/>
            <person name="Barry K."/>
            <person name="LaButti K."/>
            <person name="Morin E."/>
            <person name="Salamov A."/>
            <person name="Lipzen A."/>
            <person name="Mereny Z."/>
            <person name="Hegedus B."/>
            <person name="Baldrian P."/>
            <person name="Stursova M."/>
            <person name="Weitz H."/>
            <person name="Taylor A."/>
            <person name="Grigoriev I.V."/>
            <person name="Nagy L.G."/>
            <person name="Martin F."/>
            <person name="Kauserud H."/>
        </authorList>
    </citation>
    <scope>NUCLEOTIDE SEQUENCE</scope>
    <source>
        <strain evidence="2">CBHHK182m</strain>
    </source>
</reference>
<dbReference type="Proteomes" id="UP001215598">
    <property type="component" value="Unassembled WGS sequence"/>
</dbReference>
<accession>A0AAD7IJA5</accession>
<sequence length="502" mass="55792">MDERAYAREGFDKMHDHERRAGAKCTGACPKTRQRASRDGHAVDRSSDAPRTMLDCRAGAREAGRVAGTTLDSSQNSILSPPVFKVDGALGLKSGLESNTATNAQDLNSGNRQPGPTDVFIPPNIASSDIESIFDGVPEPETDVDTDAAETLSSLSIDPGFNCLWDLDTDFDDTEPPHRKLERSSPHSLSTVSSHVSGDVLDRVSLRIHRHNHAPCIELEELSIESELPPLSTPPFTEVSSNTLPVTLTDTTFLLYIDAEPNELANDFCDFDSSLNYEDPKLFDVESYNAEPPGIAEHASPPAEFEFVVTGDDPPSYQDSLFVIYFAIRALFRRYSTLHHKLKCDQYKPVMTADASTFPDQYTTVEIPSEAVPPDKTSDLWCRILPLHAKHFYFVFHLILSWLNSFWEDFFGAETTVEVLRDYGLACNMKSDHSAPFDGFPEFKDTITGTYDQDDVEIGSEPVLPDKSFIHFNFDSFLSSKDFVDSKLISTFPQGFEDKISG</sequence>
<feature type="compositionally biased region" description="Basic and acidic residues" evidence="1">
    <location>
        <begin position="175"/>
        <end position="185"/>
    </location>
</feature>
<proteinExistence type="predicted"/>
<dbReference type="AlphaFoldDB" id="A0AAD7IJA5"/>
<organism evidence="2 3">
    <name type="scientific">Mycena metata</name>
    <dbReference type="NCBI Taxonomy" id="1033252"/>
    <lineage>
        <taxon>Eukaryota</taxon>
        <taxon>Fungi</taxon>
        <taxon>Dikarya</taxon>
        <taxon>Basidiomycota</taxon>
        <taxon>Agaricomycotina</taxon>
        <taxon>Agaricomycetes</taxon>
        <taxon>Agaricomycetidae</taxon>
        <taxon>Agaricales</taxon>
        <taxon>Marasmiineae</taxon>
        <taxon>Mycenaceae</taxon>
        <taxon>Mycena</taxon>
    </lineage>
</organism>
<feature type="compositionally biased region" description="Basic and acidic residues" evidence="1">
    <location>
        <begin position="1"/>
        <end position="21"/>
    </location>
</feature>
<evidence type="ECO:0000313" key="2">
    <source>
        <dbReference type="EMBL" id="KAJ7744420.1"/>
    </source>
</evidence>
<evidence type="ECO:0000313" key="3">
    <source>
        <dbReference type="Proteomes" id="UP001215598"/>
    </source>
</evidence>
<gene>
    <name evidence="2" type="ORF">B0H16DRAFT_1463297</name>
</gene>
<feature type="compositionally biased region" description="Basic and acidic residues" evidence="1">
    <location>
        <begin position="36"/>
        <end position="48"/>
    </location>
</feature>
<protein>
    <submittedName>
        <fullName evidence="2">Uncharacterized protein</fullName>
    </submittedName>
</protein>
<feature type="region of interest" description="Disordered" evidence="1">
    <location>
        <begin position="175"/>
        <end position="194"/>
    </location>
</feature>
<name>A0AAD7IJA5_9AGAR</name>
<comment type="caution">
    <text evidence="2">The sequence shown here is derived from an EMBL/GenBank/DDBJ whole genome shotgun (WGS) entry which is preliminary data.</text>
</comment>